<keyword evidence="3 6" id="KW-0479">Metal-binding</keyword>
<dbReference type="PANTHER" id="PTHR46206">
    <property type="entry name" value="CYTOCHROME P450"/>
    <property type="match status" value="1"/>
</dbReference>
<evidence type="ECO:0000256" key="3">
    <source>
        <dbReference type="ARBA" id="ARBA00022723"/>
    </source>
</evidence>
<comment type="caution">
    <text evidence="9">The sequence shown here is derived from an EMBL/GenBank/DDBJ whole genome shotgun (WGS) entry which is preliminary data.</text>
</comment>
<dbReference type="InterPro" id="IPR036396">
    <property type="entry name" value="Cyt_P450_sf"/>
</dbReference>
<evidence type="ECO:0000256" key="7">
    <source>
        <dbReference type="RuleBase" id="RU000461"/>
    </source>
</evidence>
<evidence type="ECO:0000313" key="10">
    <source>
        <dbReference type="Proteomes" id="UP000620124"/>
    </source>
</evidence>
<keyword evidence="8" id="KW-0472">Membrane</keyword>
<dbReference type="SUPFAM" id="SSF48264">
    <property type="entry name" value="Cytochrome P450"/>
    <property type="match status" value="1"/>
</dbReference>
<evidence type="ECO:0000313" key="9">
    <source>
        <dbReference type="EMBL" id="KAF7365965.1"/>
    </source>
</evidence>
<keyword evidence="8" id="KW-1133">Transmembrane helix</keyword>
<dbReference type="GO" id="GO:0004497">
    <property type="term" value="F:monooxygenase activity"/>
    <property type="evidence" value="ECO:0007669"/>
    <property type="project" value="UniProtKB-KW"/>
</dbReference>
<dbReference type="InterPro" id="IPR017972">
    <property type="entry name" value="Cyt_P450_CS"/>
</dbReference>
<evidence type="ECO:0000256" key="6">
    <source>
        <dbReference type="PIRSR" id="PIRSR602403-1"/>
    </source>
</evidence>
<dbReference type="InterPro" id="IPR002403">
    <property type="entry name" value="Cyt_P450_E_grp-IV"/>
</dbReference>
<dbReference type="GO" id="GO:0005506">
    <property type="term" value="F:iron ion binding"/>
    <property type="evidence" value="ECO:0007669"/>
    <property type="project" value="InterPro"/>
</dbReference>
<accession>A0A8H7D963</accession>
<dbReference type="PRINTS" id="PR00465">
    <property type="entry name" value="EP450IV"/>
</dbReference>
<dbReference type="InterPro" id="IPR001128">
    <property type="entry name" value="Cyt_P450"/>
</dbReference>
<comment type="similarity">
    <text evidence="2 7">Belongs to the cytochrome P450 family.</text>
</comment>
<organism evidence="9 10">
    <name type="scientific">Mycena venus</name>
    <dbReference type="NCBI Taxonomy" id="2733690"/>
    <lineage>
        <taxon>Eukaryota</taxon>
        <taxon>Fungi</taxon>
        <taxon>Dikarya</taxon>
        <taxon>Basidiomycota</taxon>
        <taxon>Agaricomycotina</taxon>
        <taxon>Agaricomycetes</taxon>
        <taxon>Agaricomycetidae</taxon>
        <taxon>Agaricales</taxon>
        <taxon>Marasmiineae</taxon>
        <taxon>Mycenaceae</taxon>
        <taxon>Mycena</taxon>
    </lineage>
</organism>
<evidence type="ECO:0000256" key="1">
    <source>
        <dbReference type="ARBA" id="ARBA00001971"/>
    </source>
</evidence>
<gene>
    <name evidence="9" type="ORF">MVEN_00472000</name>
</gene>
<keyword evidence="6 7" id="KW-0349">Heme</keyword>
<dbReference type="Proteomes" id="UP000620124">
    <property type="component" value="Unassembled WGS sequence"/>
</dbReference>
<feature type="binding site" description="axial binding residue" evidence="6">
    <location>
        <position position="498"/>
    </location>
    <ligand>
        <name>heme</name>
        <dbReference type="ChEBI" id="CHEBI:30413"/>
    </ligand>
    <ligandPart>
        <name>Fe</name>
        <dbReference type="ChEBI" id="CHEBI:18248"/>
    </ligandPart>
</feature>
<proteinExistence type="inferred from homology"/>
<protein>
    <submittedName>
        <fullName evidence="9">Cytochrome p450</fullName>
    </submittedName>
</protein>
<sequence length="555" mass="62775">MSSPAPYFHGLVTTVIQPFQPFLNTTSLMVHASGTADSLRSQPFLQQVQQLVQPFISISLVFYIPLAYYGLYLLNMIAAELIMYYRLRKIPTVGTANFFTYFIDTWTSIWRTRDMVAEGYQKFYGGVYKFPQIGGWMIMASGTDMVEDIRRAADDELSFSQALEDIFHTGGTLGDHVVFDDYHVEVLTSLTRNIEAYFGDLHDEIVSSYNANIPLTKEWTKVNVTDVGRSLITRATSRIFVGLPVCQNPEYEAVCINFVLEVVPAAVILQVSPRFLAPLLIKMFANIPKRLKDGVKLLGPIIEERLAKADQGIDKYETQPNDMISWLIAKAKGPQRTVEDLTSRILFLGFGSIHSTSGAFGSALYHLCAYPEYIAPLREEIEQVVEQEGWTKIGVSKMYRLDSFLKEASRMVGQSTYHVTRKALKDFTFSNGITIPAGASVSVATHHMHNDERFYPEPEVFKGFRFYDMMTFKDGKPSHQMLTTSADYLSFGYGRHACPGRFFAVNMFKIVMAHLLMNYDVRFEDEGRSHPPVTAIGNAIFRYSDVPVMARARQT</sequence>
<evidence type="ECO:0000256" key="2">
    <source>
        <dbReference type="ARBA" id="ARBA00010617"/>
    </source>
</evidence>
<dbReference type="GO" id="GO:0016705">
    <property type="term" value="F:oxidoreductase activity, acting on paired donors, with incorporation or reduction of molecular oxygen"/>
    <property type="evidence" value="ECO:0007669"/>
    <property type="project" value="InterPro"/>
</dbReference>
<dbReference type="EMBL" id="JACAZI010000003">
    <property type="protein sequence ID" value="KAF7365965.1"/>
    <property type="molecule type" value="Genomic_DNA"/>
</dbReference>
<dbReference type="OrthoDB" id="1844152at2759"/>
<name>A0A8H7D963_9AGAR</name>
<keyword evidence="4 7" id="KW-0560">Oxidoreductase</keyword>
<evidence type="ECO:0000256" key="8">
    <source>
        <dbReference type="SAM" id="Phobius"/>
    </source>
</evidence>
<keyword evidence="8" id="KW-0812">Transmembrane</keyword>
<dbReference type="Gene3D" id="1.10.630.10">
    <property type="entry name" value="Cytochrome P450"/>
    <property type="match status" value="1"/>
</dbReference>
<evidence type="ECO:0000256" key="5">
    <source>
        <dbReference type="ARBA" id="ARBA00023004"/>
    </source>
</evidence>
<keyword evidence="5 6" id="KW-0408">Iron</keyword>
<evidence type="ECO:0000256" key="4">
    <source>
        <dbReference type="ARBA" id="ARBA00023002"/>
    </source>
</evidence>
<keyword evidence="10" id="KW-1185">Reference proteome</keyword>
<reference evidence="9" key="1">
    <citation type="submission" date="2020-05" db="EMBL/GenBank/DDBJ databases">
        <title>Mycena genomes resolve the evolution of fungal bioluminescence.</title>
        <authorList>
            <person name="Tsai I.J."/>
        </authorList>
    </citation>
    <scope>NUCLEOTIDE SEQUENCE</scope>
    <source>
        <strain evidence="9">CCC161011</strain>
    </source>
</reference>
<dbReference type="PROSITE" id="PS00086">
    <property type="entry name" value="CYTOCHROME_P450"/>
    <property type="match status" value="1"/>
</dbReference>
<dbReference type="CDD" id="cd11041">
    <property type="entry name" value="CYP503A1-like"/>
    <property type="match status" value="1"/>
</dbReference>
<dbReference type="GO" id="GO:0020037">
    <property type="term" value="F:heme binding"/>
    <property type="evidence" value="ECO:0007669"/>
    <property type="project" value="InterPro"/>
</dbReference>
<comment type="cofactor">
    <cofactor evidence="1 6">
        <name>heme</name>
        <dbReference type="ChEBI" id="CHEBI:30413"/>
    </cofactor>
</comment>
<feature type="transmembrane region" description="Helical" evidence="8">
    <location>
        <begin position="55"/>
        <end position="79"/>
    </location>
</feature>
<dbReference type="AlphaFoldDB" id="A0A8H7D963"/>
<dbReference type="Pfam" id="PF00067">
    <property type="entry name" value="p450"/>
    <property type="match status" value="1"/>
</dbReference>
<keyword evidence="7" id="KW-0503">Monooxygenase</keyword>